<sequence>MEHPAPYPHANSTPVLVLFGNRTHCSVRFPFRPPSPLLLTPINMFRYAGVAQNFFFEDPFQVFIFIGFFLDNNNPRAYHIFRHYCLPIFSASYLGALRAILLDLPTA</sequence>
<dbReference type="AlphaFoldDB" id="A0AAD7N3Z1"/>
<keyword evidence="2" id="KW-1185">Reference proteome</keyword>
<dbReference type="EMBL" id="JARJLG010000103">
    <property type="protein sequence ID" value="KAJ7745454.1"/>
    <property type="molecule type" value="Genomic_DNA"/>
</dbReference>
<name>A0AAD7N3Z1_9AGAR</name>
<accession>A0AAD7N3Z1</accession>
<gene>
    <name evidence="1" type="ORF">DFH07DRAFT_833672</name>
</gene>
<organism evidence="1 2">
    <name type="scientific">Mycena maculata</name>
    <dbReference type="NCBI Taxonomy" id="230809"/>
    <lineage>
        <taxon>Eukaryota</taxon>
        <taxon>Fungi</taxon>
        <taxon>Dikarya</taxon>
        <taxon>Basidiomycota</taxon>
        <taxon>Agaricomycotina</taxon>
        <taxon>Agaricomycetes</taxon>
        <taxon>Agaricomycetidae</taxon>
        <taxon>Agaricales</taxon>
        <taxon>Marasmiineae</taxon>
        <taxon>Mycenaceae</taxon>
        <taxon>Mycena</taxon>
    </lineage>
</organism>
<protein>
    <submittedName>
        <fullName evidence="1">Uncharacterized protein</fullName>
    </submittedName>
</protein>
<proteinExistence type="predicted"/>
<evidence type="ECO:0000313" key="1">
    <source>
        <dbReference type="EMBL" id="KAJ7745454.1"/>
    </source>
</evidence>
<dbReference type="Proteomes" id="UP001215280">
    <property type="component" value="Unassembled WGS sequence"/>
</dbReference>
<reference evidence="1" key="1">
    <citation type="submission" date="2023-03" db="EMBL/GenBank/DDBJ databases">
        <title>Massive genome expansion in bonnet fungi (Mycena s.s.) driven by repeated elements and novel gene families across ecological guilds.</title>
        <authorList>
            <consortium name="Lawrence Berkeley National Laboratory"/>
            <person name="Harder C.B."/>
            <person name="Miyauchi S."/>
            <person name="Viragh M."/>
            <person name="Kuo A."/>
            <person name="Thoen E."/>
            <person name="Andreopoulos B."/>
            <person name="Lu D."/>
            <person name="Skrede I."/>
            <person name="Drula E."/>
            <person name="Henrissat B."/>
            <person name="Morin E."/>
            <person name="Kohler A."/>
            <person name="Barry K."/>
            <person name="LaButti K."/>
            <person name="Morin E."/>
            <person name="Salamov A."/>
            <person name="Lipzen A."/>
            <person name="Mereny Z."/>
            <person name="Hegedus B."/>
            <person name="Baldrian P."/>
            <person name="Stursova M."/>
            <person name="Weitz H."/>
            <person name="Taylor A."/>
            <person name="Grigoriev I.V."/>
            <person name="Nagy L.G."/>
            <person name="Martin F."/>
            <person name="Kauserud H."/>
        </authorList>
    </citation>
    <scope>NUCLEOTIDE SEQUENCE</scope>
    <source>
        <strain evidence="1">CBHHK188m</strain>
    </source>
</reference>
<evidence type="ECO:0000313" key="2">
    <source>
        <dbReference type="Proteomes" id="UP001215280"/>
    </source>
</evidence>
<comment type="caution">
    <text evidence="1">The sequence shown here is derived from an EMBL/GenBank/DDBJ whole genome shotgun (WGS) entry which is preliminary data.</text>
</comment>